<dbReference type="NCBIfam" id="TIGR00148">
    <property type="entry name" value="UbiD family decarboxylase"/>
    <property type="match status" value="1"/>
</dbReference>
<feature type="non-terminal residue" evidence="4">
    <location>
        <position position="436"/>
    </location>
</feature>
<evidence type="ECO:0000259" key="3">
    <source>
        <dbReference type="Pfam" id="PF20696"/>
    </source>
</evidence>
<evidence type="ECO:0000256" key="1">
    <source>
        <dbReference type="ARBA" id="ARBA00010021"/>
    </source>
</evidence>
<dbReference type="GO" id="GO:0016831">
    <property type="term" value="F:carboxy-lyase activity"/>
    <property type="evidence" value="ECO:0007669"/>
    <property type="project" value="InterPro"/>
</dbReference>
<feature type="domain" description="3-octaprenyl-4-hydroxybenzoate carboxy-lyase-like Rift-related" evidence="2">
    <location>
        <begin position="100"/>
        <end position="298"/>
    </location>
</feature>
<proteinExistence type="inferred from homology"/>
<dbReference type="GO" id="GO:0005737">
    <property type="term" value="C:cytoplasm"/>
    <property type="evidence" value="ECO:0007669"/>
    <property type="project" value="TreeGrafter"/>
</dbReference>
<dbReference type="PANTHER" id="PTHR30108:SF21">
    <property type="entry name" value="4-HYDROXYBENZOATE DECARBOXYLASE"/>
    <property type="match status" value="1"/>
</dbReference>
<dbReference type="Pfam" id="PF01977">
    <property type="entry name" value="UbiD"/>
    <property type="match status" value="1"/>
</dbReference>
<dbReference type="InterPro" id="IPR049381">
    <property type="entry name" value="UbiD-like_C"/>
</dbReference>
<accession>A0A382JNJ8</accession>
<feature type="domain" description="3-octaprenyl-4-hydroxybenzoate carboxy-lyase-like C-terminal" evidence="3">
    <location>
        <begin position="318"/>
        <end position="431"/>
    </location>
</feature>
<protein>
    <recommendedName>
        <fullName evidence="5">UbiD family decarboxylase</fullName>
    </recommendedName>
</protein>
<organism evidence="4">
    <name type="scientific">marine metagenome</name>
    <dbReference type="NCBI Taxonomy" id="408172"/>
    <lineage>
        <taxon>unclassified sequences</taxon>
        <taxon>metagenomes</taxon>
        <taxon>ecological metagenomes</taxon>
    </lineage>
</organism>
<dbReference type="PANTHER" id="PTHR30108">
    <property type="entry name" value="3-OCTAPRENYL-4-HYDROXYBENZOATE CARBOXY-LYASE-RELATED"/>
    <property type="match status" value="1"/>
</dbReference>
<evidence type="ECO:0000259" key="2">
    <source>
        <dbReference type="Pfam" id="PF01977"/>
    </source>
</evidence>
<dbReference type="Pfam" id="PF20696">
    <property type="entry name" value="UbiD_C"/>
    <property type="match status" value="1"/>
</dbReference>
<dbReference type="AlphaFoldDB" id="A0A382JNJ8"/>
<comment type="similarity">
    <text evidence="1">Belongs to the UbiD family.</text>
</comment>
<dbReference type="EMBL" id="UINC01075302">
    <property type="protein sequence ID" value="SVC13348.1"/>
    <property type="molecule type" value="Genomic_DNA"/>
</dbReference>
<reference evidence="4" key="1">
    <citation type="submission" date="2018-05" db="EMBL/GenBank/DDBJ databases">
        <authorList>
            <person name="Lanie J.A."/>
            <person name="Ng W.-L."/>
            <person name="Kazmierczak K.M."/>
            <person name="Andrzejewski T.M."/>
            <person name="Davidsen T.M."/>
            <person name="Wayne K.J."/>
            <person name="Tettelin H."/>
            <person name="Glass J.I."/>
            <person name="Rusch D."/>
            <person name="Podicherti R."/>
            <person name="Tsui H.-C.T."/>
            <person name="Winkler M.E."/>
        </authorList>
    </citation>
    <scope>NUCLEOTIDE SEQUENCE</scope>
</reference>
<name>A0A382JNJ8_9ZZZZ</name>
<sequence>RQVTVPPDMDKFRLRRFVEKLDAMGEVETYEAQTNLSDIAVIIENSPKVVWFKNVGPEMLELVANVNGSQRRLAAAMGVSEGNIVEEFKRRLDNPQPVIEVERKNAPVQQIVLEKNQADLTKLPFYLQHQFDGSAYISSGIDYSVDPETGTTNVGCRRLSLRNVREAGTNLTAPSDLKRIYTGCCSRGEKLPINFAVGSHPIDFMAAGMRIPADEITLVSTLRGEPVPLVKGITNNIRIPADAEMVIEGYLDEHGYVEPDGPYGEYVGYYGPMHQDPVFHVTAITMREDVLHQTLLHGAGPKIHRAESVHLLSVRLQAQALNILRSSNINVADVYVPPGSAEGQHLRVSIVQKKTGQAQSAIAALFGSMFSLKHIFIVDDDINIRDEHQWEWAFVSRFQADRDMISYKGMPGMPMDPSVEDGPFGTKAGFDLTLPF</sequence>
<dbReference type="InterPro" id="IPR002830">
    <property type="entry name" value="UbiD"/>
</dbReference>
<evidence type="ECO:0000313" key="4">
    <source>
        <dbReference type="EMBL" id="SVC13348.1"/>
    </source>
</evidence>
<dbReference type="SUPFAM" id="SSF143968">
    <property type="entry name" value="UbiD C-terminal domain-like"/>
    <property type="match status" value="1"/>
</dbReference>
<dbReference type="InterPro" id="IPR048304">
    <property type="entry name" value="UbiD_Rift_dom"/>
</dbReference>
<evidence type="ECO:0008006" key="5">
    <source>
        <dbReference type="Google" id="ProtNLM"/>
    </source>
</evidence>
<dbReference type="SUPFAM" id="SSF50475">
    <property type="entry name" value="FMN-binding split barrel"/>
    <property type="match status" value="1"/>
</dbReference>
<feature type="non-terminal residue" evidence="4">
    <location>
        <position position="1"/>
    </location>
</feature>
<dbReference type="Gene3D" id="3.40.1670.10">
    <property type="entry name" value="UbiD C-terminal domain-like"/>
    <property type="match status" value="1"/>
</dbReference>
<gene>
    <name evidence="4" type="ORF">METZ01_LOCUS266202</name>
</gene>